<accession>A0A1G2QAA1</accession>
<evidence type="ECO:0000313" key="2">
    <source>
        <dbReference type="Proteomes" id="UP000176494"/>
    </source>
</evidence>
<dbReference type="EMBL" id="MHTG01000022">
    <property type="protein sequence ID" value="OHA57069.1"/>
    <property type="molecule type" value="Genomic_DNA"/>
</dbReference>
<organism evidence="1 2">
    <name type="scientific">Candidatus Vogelbacteria bacterium GWA1_51_14</name>
    <dbReference type="NCBI Taxonomy" id="1802435"/>
    <lineage>
        <taxon>Bacteria</taxon>
        <taxon>Candidatus Vogeliibacteriota</taxon>
    </lineage>
</organism>
<dbReference type="Proteomes" id="UP000176494">
    <property type="component" value="Unassembled WGS sequence"/>
</dbReference>
<name>A0A1G2QAA1_9BACT</name>
<reference evidence="1 2" key="1">
    <citation type="journal article" date="2016" name="Nat. Commun.">
        <title>Thousands of microbial genomes shed light on interconnected biogeochemical processes in an aquifer system.</title>
        <authorList>
            <person name="Anantharaman K."/>
            <person name="Brown C.T."/>
            <person name="Hug L.A."/>
            <person name="Sharon I."/>
            <person name="Castelle C.J."/>
            <person name="Probst A.J."/>
            <person name="Thomas B.C."/>
            <person name="Singh A."/>
            <person name="Wilkins M.J."/>
            <person name="Karaoz U."/>
            <person name="Brodie E.L."/>
            <person name="Williams K.H."/>
            <person name="Hubbard S.S."/>
            <person name="Banfield J.F."/>
        </authorList>
    </citation>
    <scope>NUCLEOTIDE SEQUENCE [LARGE SCALE GENOMIC DNA]</scope>
</reference>
<protein>
    <submittedName>
        <fullName evidence="1">Uncharacterized protein</fullName>
    </submittedName>
</protein>
<comment type="caution">
    <text evidence="1">The sequence shown here is derived from an EMBL/GenBank/DDBJ whole genome shotgun (WGS) entry which is preliminary data.</text>
</comment>
<sequence length="59" mass="6830">MREEEVRMEAEKEKVVKQGRVADGVQKSFFVRLESSVKPELHSGFKAILDREVKKRGQV</sequence>
<evidence type="ECO:0000313" key="1">
    <source>
        <dbReference type="EMBL" id="OHA57069.1"/>
    </source>
</evidence>
<dbReference type="AlphaFoldDB" id="A0A1G2QAA1"/>
<proteinExistence type="predicted"/>
<gene>
    <name evidence="1" type="ORF">A2114_02200</name>
</gene>